<dbReference type="RefSeq" id="WP_163890476.1">
    <property type="nucleotide sequence ID" value="NZ_JAAFYS010000001.1"/>
</dbReference>
<comment type="caution">
    <text evidence="6">The sequence shown here is derived from an EMBL/GenBank/DDBJ whole genome shotgun (WGS) entry which is preliminary data.</text>
</comment>
<evidence type="ECO:0000313" key="7">
    <source>
        <dbReference type="Proteomes" id="UP000474757"/>
    </source>
</evidence>
<dbReference type="Gene3D" id="3.40.50.2300">
    <property type="match status" value="2"/>
</dbReference>
<keyword evidence="7" id="KW-1185">Reference proteome</keyword>
<dbReference type="Gene3D" id="1.10.260.40">
    <property type="entry name" value="lambda repressor-like DNA-binding domains"/>
    <property type="match status" value="1"/>
</dbReference>
<dbReference type="PANTHER" id="PTHR30146:SF95">
    <property type="entry name" value="RIBOSE OPERON REPRESSOR"/>
    <property type="match status" value="1"/>
</dbReference>
<dbReference type="SMART" id="SM00354">
    <property type="entry name" value="HTH_LACI"/>
    <property type="match status" value="1"/>
</dbReference>
<feature type="domain" description="HTH lacI-type" evidence="5">
    <location>
        <begin position="6"/>
        <end position="60"/>
    </location>
</feature>
<evidence type="ECO:0000256" key="1">
    <source>
        <dbReference type="ARBA" id="ARBA00022491"/>
    </source>
</evidence>
<evidence type="ECO:0000259" key="5">
    <source>
        <dbReference type="PROSITE" id="PS50932"/>
    </source>
</evidence>
<keyword evidence="1" id="KW-0678">Repressor</keyword>
<dbReference type="InterPro" id="IPR046335">
    <property type="entry name" value="LacI/GalR-like_sensor"/>
</dbReference>
<dbReference type="InterPro" id="IPR010982">
    <property type="entry name" value="Lambda_DNA-bd_dom_sf"/>
</dbReference>
<dbReference type="InterPro" id="IPR028082">
    <property type="entry name" value="Peripla_BP_I"/>
</dbReference>
<reference evidence="6 7" key="1">
    <citation type="submission" date="2020-02" db="EMBL/GenBank/DDBJ databases">
        <title>Pseudoroseicyclus tamarix, sp. nov., isolated from offshore sediment of a Tamarix chinensis forest.</title>
        <authorList>
            <person name="Gai Y."/>
        </authorList>
    </citation>
    <scope>NUCLEOTIDE SEQUENCE [LARGE SCALE GENOMIC DNA]</scope>
    <source>
        <strain evidence="6 7">CLL3-39</strain>
    </source>
</reference>
<keyword evidence="3" id="KW-0238">DNA-binding</keyword>
<dbReference type="SUPFAM" id="SSF53822">
    <property type="entry name" value="Periplasmic binding protein-like I"/>
    <property type="match status" value="1"/>
</dbReference>
<evidence type="ECO:0000313" key="6">
    <source>
        <dbReference type="EMBL" id="NDV00285.1"/>
    </source>
</evidence>
<dbReference type="PANTHER" id="PTHR30146">
    <property type="entry name" value="LACI-RELATED TRANSCRIPTIONAL REPRESSOR"/>
    <property type="match status" value="1"/>
</dbReference>
<sequence length="334" mass="36434">MASEKVTSLQVAALAGVSQSAVSRVFTPGSSVSRKTEEKVRAAAEQLGYRPNVLARSLKSGKSRMIGLVVAYLENYFYPEVVERISSELQKEGYHVLVFIGQNTAVDTDRVVSELMDYQVDGIVLASVSLSSHLAERCLSIGVPVVLFNRGQDRSQLSAVTSNNRAGGRALAEFLCSLGHERIAYIAGFEEAATQRDRELGFCEGLEAAGQGLFARAVGNFRYTEAQAATREIFARANRPDAVFVANDHMAFAAMDVLRFELGLRVPEDVSVVGFDDVPPASWPSYNLTTYKQNVTRMVEETVAILLEGAPEPRQVVLEGALVIRGSTRRYSQS</sequence>
<dbReference type="CDD" id="cd01392">
    <property type="entry name" value="HTH_LacI"/>
    <property type="match status" value="1"/>
</dbReference>
<dbReference type="GO" id="GO:0000976">
    <property type="term" value="F:transcription cis-regulatory region binding"/>
    <property type="evidence" value="ECO:0007669"/>
    <property type="project" value="TreeGrafter"/>
</dbReference>
<proteinExistence type="predicted"/>
<keyword evidence="2" id="KW-0805">Transcription regulation</keyword>
<dbReference type="AlphaFoldDB" id="A0A6B2JQP2"/>
<dbReference type="SUPFAM" id="SSF47413">
    <property type="entry name" value="lambda repressor-like DNA-binding domains"/>
    <property type="match status" value="1"/>
</dbReference>
<evidence type="ECO:0000256" key="4">
    <source>
        <dbReference type="ARBA" id="ARBA00023163"/>
    </source>
</evidence>
<protein>
    <submittedName>
        <fullName evidence="6">Substrate-binding domain-containing protein</fullName>
    </submittedName>
</protein>
<dbReference type="Pfam" id="PF13377">
    <property type="entry name" value="Peripla_BP_3"/>
    <property type="match status" value="1"/>
</dbReference>
<keyword evidence="4" id="KW-0804">Transcription</keyword>
<dbReference type="CDD" id="cd06278">
    <property type="entry name" value="PBP1_LacI-like"/>
    <property type="match status" value="1"/>
</dbReference>
<dbReference type="EMBL" id="JAAGAB010000001">
    <property type="protein sequence ID" value="NDV00285.1"/>
    <property type="molecule type" value="Genomic_DNA"/>
</dbReference>
<dbReference type="Proteomes" id="UP000474757">
    <property type="component" value="Unassembled WGS sequence"/>
</dbReference>
<dbReference type="InterPro" id="IPR000843">
    <property type="entry name" value="HTH_LacI"/>
</dbReference>
<evidence type="ECO:0000256" key="3">
    <source>
        <dbReference type="ARBA" id="ARBA00023125"/>
    </source>
</evidence>
<accession>A0A6B2JQP2</accession>
<organism evidence="6 7">
    <name type="scientific">Pseudoroseicyclus tamaricis</name>
    <dbReference type="NCBI Taxonomy" id="2705421"/>
    <lineage>
        <taxon>Bacteria</taxon>
        <taxon>Pseudomonadati</taxon>
        <taxon>Pseudomonadota</taxon>
        <taxon>Alphaproteobacteria</taxon>
        <taxon>Rhodobacterales</taxon>
        <taxon>Paracoccaceae</taxon>
        <taxon>Pseudoroseicyclus</taxon>
    </lineage>
</organism>
<name>A0A6B2JQP2_9RHOB</name>
<gene>
    <name evidence="6" type="ORF">GZA08_04785</name>
</gene>
<dbReference type="Pfam" id="PF00356">
    <property type="entry name" value="LacI"/>
    <property type="match status" value="1"/>
</dbReference>
<evidence type="ECO:0000256" key="2">
    <source>
        <dbReference type="ARBA" id="ARBA00023015"/>
    </source>
</evidence>
<dbReference type="GO" id="GO:0003700">
    <property type="term" value="F:DNA-binding transcription factor activity"/>
    <property type="evidence" value="ECO:0007669"/>
    <property type="project" value="TreeGrafter"/>
</dbReference>
<dbReference type="PROSITE" id="PS50932">
    <property type="entry name" value="HTH_LACI_2"/>
    <property type="match status" value="1"/>
</dbReference>